<dbReference type="Proteomes" id="UP000829685">
    <property type="component" value="Unassembled WGS sequence"/>
</dbReference>
<keyword evidence="2" id="KW-1185">Reference proteome</keyword>
<comment type="caution">
    <text evidence="1">The sequence shown here is derived from an EMBL/GenBank/DDBJ whole genome shotgun (WGS) entry which is preliminary data.</text>
</comment>
<dbReference type="AlphaFoldDB" id="A0A9P9WC27"/>
<sequence>MEAVPCLLGSRNYMQWAVGLRLALQVLGLWYTIDSSCDFNTASDDPHSDKKLALAVIRGKLGIRILVYSWFAKSPRAIWVMGKMYGDMAPTAQLGLACALSEIQRVQYDSTAEFIDAFATLLRRMKVAGFEPMPWLLVERLIAATRMVFPELRARIECARMARNGRLPGFEEMALMLRGLEFARTNRG</sequence>
<evidence type="ECO:0000313" key="1">
    <source>
        <dbReference type="EMBL" id="KAI1856273.1"/>
    </source>
</evidence>
<dbReference type="EMBL" id="JAFIMR010000045">
    <property type="protein sequence ID" value="KAI1856273.1"/>
    <property type="molecule type" value="Genomic_DNA"/>
</dbReference>
<evidence type="ECO:0008006" key="3">
    <source>
        <dbReference type="Google" id="ProtNLM"/>
    </source>
</evidence>
<organism evidence="1 2">
    <name type="scientific">Neoarthrinium moseri</name>
    <dbReference type="NCBI Taxonomy" id="1658444"/>
    <lineage>
        <taxon>Eukaryota</taxon>
        <taxon>Fungi</taxon>
        <taxon>Dikarya</taxon>
        <taxon>Ascomycota</taxon>
        <taxon>Pezizomycotina</taxon>
        <taxon>Sordariomycetes</taxon>
        <taxon>Xylariomycetidae</taxon>
        <taxon>Amphisphaeriales</taxon>
        <taxon>Apiosporaceae</taxon>
        <taxon>Neoarthrinium</taxon>
    </lineage>
</organism>
<protein>
    <recommendedName>
        <fullName evidence="3">DUF4219 domain-containing protein</fullName>
    </recommendedName>
</protein>
<gene>
    <name evidence="1" type="ORF">JX265_011785</name>
</gene>
<evidence type="ECO:0000313" key="2">
    <source>
        <dbReference type="Proteomes" id="UP000829685"/>
    </source>
</evidence>
<reference evidence="1" key="1">
    <citation type="submission" date="2021-03" db="EMBL/GenBank/DDBJ databases">
        <title>Revisited historic fungal species revealed as producer of novel bioactive compounds through whole genome sequencing and comparative genomics.</title>
        <authorList>
            <person name="Vignolle G.A."/>
            <person name="Hochenegger N."/>
            <person name="Mach R.L."/>
            <person name="Mach-Aigner A.R."/>
            <person name="Javad Rahimi M."/>
            <person name="Salim K.A."/>
            <person name="Chan C.M."/>
            <person name="Lim L.B.L."/>
            <person name="Cai F."/>
            <person name="Druzhinina I.S."/>
            <person name="U'Ren J.M."/>
            <person name="Derntl C."/>
        </authorList>
    </citation>
    <scope>NUCLEOTIDE SEQUENCE</scope>
    <source>
        <strain evidence="1">TUCIM 5799</strain>
    </source>
</reference>
<accession>A0A9P9WC27</accession>
<name>A0A9P9WC27_9PEZI</name>
<proteinExistence type="predicted"/>